<keyword evidence="2" id="KW-1185">Reference proteome</keyword>
<accession>A0AAV4MXN7</accession>
<dbReference type="AlphaFoldDB" id="A0AAV4MXN7"/>
<evidence type="ECO:0000313" key="2">
    <source>
        <dbReference type="Proteomes" id="UP001054945"/>
    </source>
</evidence>
<sequence length="93" mass="10466">MFLLSGKRKRGVEQKKKSIVGHSFPARFLPALKNANGLFYDPRTKIVIGPKLKHKCSGGSSLASAAVHLQWWLHTQMPCSQNIWSNYQKCICP</sequence>
<name>A0AAV4MXN7_CAEEX</name>
<dbReference type="Proteomes" id="UP001054945">
    <property type="component" value="Unassembled WGS sequence"/>
</dbReference>
<evidence type="ECO:0000313" key="1">
    <source>
        <dbReference type="EMBL" id="GIX75749.1"/>
    </source>
</evidence>
<reference evidence="1 2" key="1">
    <citation type="submission" date="2021-06" db="EMBL/GenBank/DDBJ databases">
        <title>Caerostris extrusa draft genome.</title>
        <authorList>
            <person name="Kono N."/>
            <person name="Arakawa K."/>
        </authorList>
    </citation>
    <scope>NUCLEOTIDE SEQUENCE [LARGE SCALE GENOMIC DNA]</scope>
</reference>
<proteinExistence type="predicted"/>
<comment type="caution">
    <text evidence="1">The sequence shown here is derived from an EMBL/GenBank/DDBJ whole genome shotgun (WGS) entry which is preliminary data.</text>
</comment>
<protein>
    <submittedName>
        <fullName evidence="1">Uncharacterized protein</fullName>
    </submittedName>
</protein>
<dbReference type="EMBL" id="BPLR01020195">
    <property type="protein sequence ID" value="GIX75749.1"/>
    <property type="molecule type" value="Genomic_DNA"/>
</dbReference>
<gene>
    <name evidence="1" type="ORF">CEXT_77061</name>
</gene>
<organism evidence="1 2">
    <name type="scientific">Caerostris extrusa</name>
    <name type="common">Bark spider</name>
    <name type="synonym">Caerostris bankana</name>
    <dbReference type="NCBI Taxonomy" id="172846"/>
    <lineage>
        <taxon>Eukaryota</taxon>
        <taxon>Metazoa</taxon>
        <taxon>Ecdysozoa</taxon>
        <taxon>Arthropoda</taxon>
        <taxon>Chelicerata</taxon>
        <taxon>Arachnida</taxon>
        <taxon>Araneae</taxon>
        <taxon>Araneomorphae</taxon>
        <taxon>Entelegynae</taxon>
        <taxon>Araneoidea</taxon>
        <taxon>Araneidae</taxon>
        <taxon>Caerostris</taxon>
    </lineage>
</organism>